<feature type="compositionally biased region" description="Basic and acidic residues" evidence="5">
    <location>
        <begin position="67"/>
        <end position="85"/>
    </location>
</feature>
<dbReference type="GO" id="GO:0005829">
    <property type="term" value="C:cytosol"/>
    <property type="evidence" value="ECO:0007669"/>
    <property type="project" value="TreeGrafter"/>
</dbReference>
<dbReference type="OrthoDB" id="8943917at2759"/>
<accession>A0A556TJ37</accession>
<dbReference type="GO" id="GO:0006954">
    <property type="term" value="P:inflammatory response"/>
    <property type="evidence" value="ECO:0007669"/>
    <property type="project" value="TreeGrafter"/>
</dbReference>
<comment type="subcellular location">
    <subcellularLocation>
        <location evidence="1">Cytoplasm</location>
    </subcellularLocation>
</comment>
<keyword evidence="4" id="KW-0175">Coiled coil</keyword>
<evidence type="ECO:0000256" key="5">
    <source>
        <dbReference type="SAM" id="MobiDB-lite"/>
    </source>
</evidence>
<dbReference type="GO" id="GO:0032757">
    <property type="term" value="P:positive regulation of interleukin-8 production"/>
    <property type="evidence" value="ECO:0007669"/>
    <property type="project" value="TreeGrafter"/>
</dbReference>
<evidence type="ECO:0000313" key="6">
    <source>
        <dbReference type="EMBL" id="TSK14746.1"/>
    </source>
</evidence>
<evidence type="ECO:0000256" key="3">
    <source>
        <dbReference type="ARBA" id="ARBA00022737"/>
    </source>
</evidence>
<dbReference type="InterPro" id="IPR030113">
    <property type="entry name" value="AFAP"/>
</dbReference>
<sequence>MAVLEQLLVELQRFLKLLDRENLSGNATVQKSLLMDLLQSYTSSNGGDEEYIYMNKVLVIGQNKDITDEERKTETEANESAEKHVCAPQKSLPELPPPRTLQSKGDAGFCAPLYKNWGV</sequence>
<dbReference type="GO" id="GO:0045742">
    <property type="term" value="P:positive regulation of epidermal growth factor receptor signaling pathway"/>
    <property type="evidence" value="ECO:0007669"/>
    <property type="project" value="TreeGrafter"/>
</dbReference>
<dbReference type="AlphaFoldDB" id="A0A556TJ37"/>
<dbReference type="PANTHER" id="PTHR14338">
    <property type="entry name" value="ACTIN FILAMENT-ASSOCIATED PROTEIN 1 FAMILY MEMBER"/>
    <property type="match status" value="1"/>
</dbReference>
<feature type="region of interest" description="Disordered" evidence="5">
    <location>
        <begin position="67"/>
        <end position="103"/>
    </location>
</feature>
<evidence type="ECO:0000256" key="4">
    <source>
        <dbReference type="ARBA" id="ARBA00023054"/>
    </source>
</evidence>
<reference evidence="6 7" key="1">
    <citation type="journal article" date="2019" name="Genome Biol. Evol.">
        <title>Whole-Genome Sequencing of the Giant Devil Catfish, Bagarius yarrelli.</title>
        <authorList>
            <person name="Jiang W."/>
            <person name="Lv Y."/>
            <person name="Cheng L."/>
            <person name="Yang K."/>
            <person name="Chao B."/>
            <person name="Wang X."/>
            <person name="Li Y."/>
            <person name="Pan X."/>
            <person name="You X."/>
            <person name="Zhang Y."/>
            <person name="Yang J."/>
            <person name="Li J."/>
            <person name="Zhang X."/>
            <person name="Liu S."/>
            <person name="Sun C."/>
            <person name="Yang J."/>
            <person name="Shi Q."/>
        </authorList>
    </citation>
    <scope>NUCLEOTIDE SEQUENCE [LARGE SCALE GENOMIC DNA]</scope>
    <source>
        <strain evidence="6">JWS20170419001</strain>
        <tissue evidence="6">Muscle</tissue>
    </source>
</reference>
<dbReference type="EMBL" id="VCAZ01000002">
    <property type="protein sequence ID" value="TSK14746.1"/>
    <property type="molecule type" value="Genomic_DNA"/>
</dbReference>
<evidence type="ECO:0000256" key="1">
    <source>
        <dbReference type="ARBA" id="ARBA00004496"/>
    </source>
</evidence>
<proteinExistence type="predicted"/>
<dbReference type="GO" id="GO:0017124">
    <property type="term" value="F:SH3 domain binding"/>
    <property type="evidence" value="ECO:0007669"/>
    <property type="project" value="TreeGrafter"/>
</dbReference>
<protein>
    <submittedName>
        <fullName evidence="6">Actin filament-associated protein 1-like 2</fullName>
    </submittedName>
</protein>
<dbReference type="GO" id="GO:0007346">
    <property type="term" value="P:regulation of mitotic cell cycle"/>
    <property type="evidence" value="ECO:0007669"/>
    <property type="project" value="TreeGrafter"/>
</dbReference>
<organism evidence="6 7">
    <name type="scientific">Bagarius yarrelli</name>
    <name type="common">Goonch</name>
    <name type="synonym">Bagrus yarrelli</name>
    <dbReference type="NCBI Taxonomy" id="175774"/>
    <lineage>
        <taxon>Eukaryota</taxon>
        <taxon>Metazoa</taxon>
        <taxon>Chordata</taxon>
        <taxon>Craniata</taxon>
        <taxon>Vertebrata</taxon>
        <taxon>Euteleostomi</taxon>
        <taxon>Actinopterygii</taxon>
        <taxon>Neopterygii</taxon>
        <taxon>Teleostei</taxon>
        <taxon>Ostariophysi</taxon>
        <taxon>Siluriformes</taxon>
        <taxon>Sisoridae</taxon>
        <taxon>Sisorinae</taxon>
        <taxon>Bagarius</taxon>
    </lineage>
</organism>
<gene>
    <name evidence="6" type="ORF">Baya_0729</name>
</gene>
<keyword evidence="3" id="KW-0677">Repeat</keyword>
<dbReference type="GO" id="GO:0045893">
    <property type="term" value="P:positive regulation of DNA-templated transcription"/>
    <property type="evidence" value="ECO:0007669"/>
    <property type="project" value="TreeGrafter"/>
</dbReference>
<evidence type="ECO:0000313" key="7">
    <source>
        <dbReference type="Proteomes" id="UP000319801"/>
    </source>
</evidence>
<dbReference type="PANTHER" id="PTHR14338:SF4">
    <property type="entry name" value="ACTIN FILAMENT-ASSOCIATED PROTEIN 1-LIKE 2"/>
    <property type="match status" value="1"/>
</dbReference>
<evidence type="ECO:0000256" key="2">
    <source>
        <dbReference type="ARBA" id="ARBA00022490"/>
    </source>
</evidence>
<name>A0A556TJ37_BAGYA</name>
<dbReference type="GO" id="GO:0042169">
    <property type="term" value="F:SH2 domain binding"/>
    <property type="evidence" value="ECO:0007669"/>
    <property type="project" value="TreeGrafter"/>
</dbReference>
<dbReference type="GO" id="GO:0032675">
    <property type="term" value="P:regulation of interleukin-6 production"/>
    <property type="evidence" value="ECO:0007669"/>
    <property type="project" value="TreeGrafter"/>
</dbReference>
<dbReference type="Proteomes" id="UP000319801">
    <property type="component" value="Unassembled WGS sequence"/>
</dbReference>
<keyword evidence="7" id="KW-1185">Reference proteome</keyword>
<comment type="caution">
    <text evidence="6">The sequence shown here is derived from an EMBL/GenBank/DDBJ whole genome shotgun (WGS) entry which is preliminary data.</text>
</comment>
<keyword evidence="2" id="KW-0963">Cytoplasm</keyword>